<dbReference type="SMART" id="SM00631">
    <property type="entry name" value="Zn_pept"/>
    <property type="match status" value="1"/>
</dbReference>
<evidence type="ECO:0000256" key="7">
    <source>
        <dbReference type="ARBA" id="ARBA00022801"/>
    </source>
</evidence>
<dbReference type="PROSITE" id="PS50240">
    <property type="entry name" value="TRYPSIN_DOM"/>
    <property type="match status" value="2"/>
</dbReference>
<keyword evidence="5" id="KW-0479">Metal-binding</keyword>
<comment type="similarity">
    <text evidence="2 11">Belongs to the peptidase M14 family.</text>
</comment>
<keyword evidence="7" id="KW-0378">Hydrolase</keyword>
<dbReference type="SMART" id="SM00020">
    <property type="entry name" value="Tryp_SPc"/>
    <property type="match status" value="2"/>
</dbReference>
<dbReference type="InterPro" id="IPR033116">
    <property type="entry name" value="TRYPSIN_SER"/>
</dbReference>
<sequence length="1312" mass="146754">MVSSYALCLLMLSLICIVQSISKYRVLSVVPRDEFELNKLRYLAEQYSQNVADFWLLPSTVNDTSHVMASPNSPLEELLTKWNITYDIMLDDLEKDLILNSLLFKKRAKSLEGERKLDDLSLPFGALPLGAYHGYIAITDSLQRLADSSKGIAKYITIGSTVEGRPIAGLKIGKDDGKKDVIIFDAGIHAREWATVHTALYFINQLLNPASDPAVKEYLDKLVIYILPVLNPDGYEYTRVDETNPKYRMWRKNRGRELCSTSIEGEKRCCKGVDLNRNFDFQFGAIGSSRYICSEIFHGPFAFSEPETQAIRDLFLSLKGRIRAYVTLHSYSQLFIHSYSHRVKAYPREIDDIRRVASSAVKEIEKMYGTKYQFGTGPEIIYGFAGGSTDWATEKINVKYSYTIELRPLYTAFNGFVMRPSELVPTARETWNGVRVVMDEVIKEQPPPAVPIECLDTQMILGGTEVMEDGFWPWQVSLQKYNETDDRWKWAGCGGTLIGDRWAATAAHCFKKGSIVANYSVMIGSAHASIEDESDEVLIVSRIIRHPTFEEGFTNNDDIALLELEPSALNANPIVPVCIPARDQIVPINIKAVAIGYGVSAAHYFDELATLTTDEKLRQTTLTIHSLMQCGREHELEWRYPPRGVDLGICTGDTDHGTLRGDSGGPLMMKSNDGRWVQIGVNSYGTYKSIDNERSSSDSPVLYGQHAISTTTSRPGPEEEGSGDIPNEEGSGDTQITEHIEEGSGAELLTDKDKVPKDLKEIRYVKDRSSFTKLYAYCDWIEKETGGQMIIGGTEVAEGDWPWQVSLLKYNEANDTWKSGGCGGTLIGERWVLTAAHCKIWSNYSVLIGSTDASGYYGPEQIRLVNRFIQHPTYGQFPEINDDIALLLEDSRVHSHPFVCLPSRNQTIPINATSVAVGYGATEAPEDRDFRKIKFDKRLRQTKLTIHSLFMCGREHHKPLYDNGKRQMYRGFDLGICAGDTEHLTNKGDSGGPLLMKANDGRWIQIGVTMGSSSRRKTTTTVTPPSTSSINPNQPYEKPPFTFEREEDMKWEPCCIGKEMDILPKDVDMIEESTQLKKTGGESNPQQLPSNITAKLQSFQLDGDASGEELQSRIDSLEAKNLELASENGRLKERIDLQIAEMIKVDERNTEDEADARKWRAFTYASRFIGYSNDERSTFLHDRNHGGAGNMGGQVVDQYQTGVGSGFSHVNGGGASTGGGNVMGRSIGLLANSLPRMNRYSGRKEDWDDFETGFTIRYGMMENTVAMSLLKDNLNGAARDALRSVPDEEKLKGIKSVLKWLRSRLSNETPFE</sequence>
<feature type="region of interest" description="Disordered" evidence="13">
    <location>
        <begin position="1012"/>
        <end position="1038"/>
    </location>
</feature>
<reference evidence="17" key="2">
    <citation type="submission" date="2022-06" db="UniProtKB">
        <authorList>
            <consortium name="EnsemblMetazoa"/>
        </authorList>
    </citation>
    <scope>IDENTIFICATION</scope>
    <source>
        <strain evidence="17">PS312</strain>
    </source>
</reference>
<dbReference type="SUPFAM" id="SSF54897">
    <property type="entry name" value="Protease propeptides/inhibitors"/>
    <property type="match status" value="1"/>
</dbReference>
<dbReference type="PANTHER" id="PTHR11705:SF131">
    <property type="entry name" value="SHKT DOMAIN-CONTAINING PROTEIN"/>
    <property type="match status" value="1"/>
</dbReference>
<keyword evidence="10" id="KW-1015">Disulfide bond</keyword>
<organism evidence="17 18">
    <name type="scientific">Pristionchus pacificus</name>
    <name type="common">Parasitic nematode worm</name>
    <dbReference type="NCBI Taxonomy" id="54126"/>
    <lineage>
        <taxon>Eukaryota</taxon>
        <taxon>Metazoa</taxon>
        <taxon>Ecdysozoa</taxon>
        <taxon>Nematoda</taxon>
        <taxon>Chromadorea</taxon>
        <taxon>Rhabditida</taxon>
        <taxon>Rhabditina</taxon>
        <taxon>Diplogasteromorpha</taxon>
        <taxon>Diplogasteroidea</taxon>
        <taxon>Neodiplogasteridae</taxon>
        <taxon>Pristionchus</taxon>
    </lineage>
</organism>
<protein>
    <submittedName>
        <fullName evidence="17">Peptidase</fullName>
    </submittedName>
</protein>
<accession>A0A2A6B5W4</accession>
<dbReference type="InterPro" id="IPR009003">
    <property type="entry name" value="Peptidase_S1_PA"/>
</dbReference>
<comment type="cofactor">
    <cofactor evidence="1">
        <name>Zn(2+)</name>
        <dbReference type="ChEBI" id="CHEBI:29105"/>
    </cofactor>
</comment>
<dbReference type="GO" id="GO:0004181">
    <property type="term" value="F:metallocarboxypeptidase activity"/>
    <property type="evidence" value="ECO:0000318"/>
    <property type="project" value="GO_Central"/>
</dbReference>
<dbReference type="GO" id="GO:0008270">
    <property type="term" value="F:zinc ion binding"/>
    <property type="evidence" value="ECO:0007669"/>
    <property type="project" value="InterPro"/>
</dbReference>
<proteinExistence type="inferred from homology"/>
<dbReference type="InterPro" id="IPR036990">
    <property type="entry name" value="M14A-like_propep"/>
</dbReference>
<dbReference type="Gene3D" id="2.40.10.10">
    <property type="entry name" value="Trypsin-like serine proteases"/>
    <property type="match status" value="2"/>
</dbReference>
<evidence type="ECO:0000259" key="15">
    <source>
        <dbReference type="PROSITE" id="PS50240"/>
    </source>
</evidence>
<gene>
    <name evidence="17" type="primary">WBGene00092372</name>
</gene>
<dbReference type="SUPFAM" id="SSF50494">
    <property type="entry name" value="Trypsin-like serine proteases"/>
    <property type="match status" value="2"/>
</dbReference>
<evidence type="ECO:0000313" key="18">
    <source>
        <dbReference type="Proteomes" id="UP000005239"/>
    </source>
</evidence>
<feature type="compositionally biased region" description="Acidic residues" evidence="13">
    <location>
        <begin position="718"/>
        <end position="731"/>
    </location>
</feature>
<dbReference type="GO" id="GO:0006508">
    <property type="term" value="P:proteolysis"/>
    <property type="evidence" value="ECO:0000318"/>
    <property type="project" value="GO_Central"/>
</dbReference>
<evidence type="ECO:0000256" key="14">
    <source>
        <dbReference type="SAM" id="SignalP"/>
    </source>
</evidence>
<evidence type="ECO:0000256" key="2">
    <source>
        <dbReference type="ARBA" id="ARBA00005988"/>
    </source>
</evidence>
<feature type="active site" description="Proton donor/acceptor" evidence="11">
    <location>
        <position position="405"/>
    </location>
</feature>
<evidence type="ECO:0000313" key="17">
    <source>
        <dbReference type="EnsemblMetazoa" id="PPA02818.1"/>
    </source>
</evidence>
<keyword evidence="6 14" id="KW-0732">Signal</keyword>
<keyword evidence="9" id="KW-0482">Metalloprotease</keyword>
<evidence type="ECO:0000256" key="10">
    <source>
        <dbReference type="ARBA" id="ARBA00023157"/>
    </source>
</evidence>
<feature type="domain" description="Peptidase S1" evidence="15">
    <location>
        <begin position="460"/>
        <end position="786"/>
    </location>
</feature>
<evidence type="ECO:0000256" key="6">
    <source>
        <dbReference type="ARBA" id="ARBA00022729"/>
    </source>
</evidence>
<evidence type="ECO:0000256" key="12">
    <source>
        <dbReference type="SAM" id="Coils"/>
    </source>
</evidence>
<evidence type="ECO:0000256" key="1">
    <source>
        <dbReference type="ARBA" id="ARBA00001947"/>
    </source>
</evidence>
<evidence type="ECO:0000256" key="8">
    <source>
        <dbReference type="ARBA" id="ARBA00022833"/>
    </source>
</evidence>
<dbReference type="PANTHER" id="PTHR11705">
    <property type="entry name" value="PROTEASE FAMILY M14 CARBOXYPEPTIDASE A,B"/>
    <property type="match status" value="1"/>
</dbReference>
<accession>A0A8R1Y6B6</accession>
<dbReference type="Pfam" id="PF00089">
    <property type="entry name" value="Trypsin"/>
    <property type="match status" value="2"/>
</dbReference>
<dbReference type="GO" id="GO:0005615">
    <property type="term" value="C:extracellular space"/>
    <property type="evidence" value="ECO:0000318"/>
    <property type="project" value="GO_Central"/>
</dbReference>
<feature type="domain" description="Peptidase S1" evidence="15">
    <location>
        <begin position="790"/>
        <end position="1051"/>
    </location>
</feature>
<feature type="chain" id="PRO_5043949378" evidence="14">
    <location>
        <begin position="21"/>
        <end position="1312"/>
    </location>
</feature>
<dbReference type="InterPro" id="IPR043504">
    <property type="entry name" value="Peptidase_S1_PA_chymotrypsin"/>
</dbReference>
<dbReference type="PRINTS" id="PR00722">
    <property type="entry name" value="CHYMOTRYPSIN"/>
</dbReference>
<dbReference type="InterPro" id="IPR001254">
    <property type="entry name" value="Trypsin_dom"/>
</dbReference>
<dbReference type="InterPro" id="IPR003146">
    <property type="entry name" value="M14A_act_pep"/>
</dbReference>
<dbReference type="GO" id="GO:0004252">
    <property type="term" value="F:serine-type endopeptidase activity"/>
    <property type="evidence" value="ECO:0007669"/>
    <property type="project" value="InterPro"/>
</dbReference>
<dbReference type="Proteomes" id="UP000005239">
    <property type="component" value="Unassembled WGS sequence"/>
</dbReference>
<keyword evidence="4" id="KW-0645">Protease</keyword>
<evidence type="ECO:0000256" key="9">
    <source>
        <dbReference type="ARBA" id="ARBA00023049"/>
    </source>
</evidence>
<keyword evidence="3" id="KW-0121">Carboxypeptidase</keyword>
<dbReference type="SUPFAM" id="SSF53187">
    <property type="entry name" value="Zn-dependent exopeptidases"/>
    <property type="match status" value="1"/>
</dbReference>
<feature type="coiled-coil region" evidence="12">
    <location>
        <begin position="1107"/>
        <end position="1134"/>
    </location>
</feature>
<dbReference type="InterPro" id="IPR000834">
    <property type="entry name" value="Peptidase_M14"/>
</dbReference>
<dbReference type="Gene3D" id="3.40.630.10">
    <property type="entry name" value="Zn peptidases"/>
    <property type="match status" value="1"/>
</dbReference>
<dbReference type="CDD" id="cd00190">
    <property type="entry name" value="Tryp_SPc"/>
    <property type="match status" value="2"/>
</dbReference>
<dbReference type="FunFam" id="3.40.630.10:FF:000056">
    <property type="entry name" value="Zinc carboxypeptidase"/>
    <property type="match status" value="1"/>
</dbReference>
<evidence type="ECO:0000259" key="16">
    <source>
        <dbReference type="PROSITE" id="PS52035"/>
    </source>
</evidence>
<feature type="domain" description="Peptidase M14" evidence="16">
    <location>
        <begin position="131"/>
        <end position="441"/>
    </location>
</feature>
<dbReference type="InterPro" id="IPR001314">
    <property type="entry name" value="Peptidase_S1A"/>
</dbReference>
<evidence type="ECO:0000256" key="13">
    <source>
        <dbReference type="SAM" id="MobiDB-lite"/>
    </source>
</evidence>
<keyword evidence="12" id="KW-0175">Coiled coil</keyword>
<dbReference type="Pfam" id="PF02244">
    <property type="entry name" value="Propep_M14"/>
    <property type="match status" value="1"/>
</dbReference>
<dbReference type="InterPro" id="IPR018114">
    <property type="entry name" value="TRYPSIN_HIS"/>
</dbReference>
<feature type="signal peptide" evidence="14">
    <location>
        <begin position="1"/>
        <end position="20"/>
    </location>
</feature>
<reference evidence="18" key="1">
    <citation type="journal article" date="2008" name="Nat. Genet.">
        <title>The Pristionchus pacificus genome provides a unique perspective on nematode lifestyle and parasitism.</title>
        <authorList>
            <person name="Dieterich C."/>
            <person name="Clifton S.W."/>
            <person name="Schuster L.N."/>
            <person name="Chinwalla A."/>
            <person name="Delehaunty K."/>
            <person name="Dinkelacker I."/>
            <person name="Fulton L."/>
            <person name="Fulton R."/>
            <person name="Godfrey J."/>
            <person name="Minx P."/>
            <person name="Mitreva M."/>
            <person name="Roeseler W."/>
            <person name="Tian H."/>
            <person name="Witte H."/>
            <person name="Yang S.P."/>
            <person name="Wilson R.K."/>
            <person name="Sommer R.J."/>
        </authorList>
    </citation>
    <scope>NUCLEOTIDE SEQUENCE [LARGE SCALE GENOMIC DNA]</scope>
    <source>
        <strain evidence="18">PS312</strain>
    </source>
</reference>
<dbReference type="FunFam" id="2.40.10.10:FF:000068">
    <property type="entry name" value="transmembrane protease serine 2"/>
    <property type="match status" value="1"/>
</dbReference>
<dbReference type="Pfam" id="PF00246">
    <property type="entry name" value="Peptidase_M14"/>
    <property type="match status" value="1"/>
</dbReference>
<dbReference type="Gene3D" id="3.30.70.340">
    <property type="entry name" value="Metallocarboxypeptidase-like"/>
    <property type="match status" value="1"/>
</dbReference>
<evidence type="ECO:0000256" key="4">
    <source>
        <dbReference type="ARBA" id="ARBA00022670"/>
    </source>
</evidence>
<keyword evidence="8" id="KW-0862">Zinc</keyword>
<feature type="compositionally biased region" description="Low complexity" evidence="13">
    <location>
        <begin position="1019"/>
        <end position="1029"/>
    </location>
</feature>
<name>A0A2A6B5W4_PRIPA</name>
<dbReference type="PROSITE" id="PS00134">
    <property type="entry name" value="TRYPSIN_HIS"/>
    <property type="match status" value="1"/>
</dbReference>
<dbReference type="PROSITE" id="PS00135">
    <property type="entry name" value="TRYPSIN_SER"/>
    <property type="match status" value="1"/>
</dbReference>
<dbReference type="CDD" id="cd03860">
    <property type="entry name" value="M14_CP_A-B_like"/>
    <property type="match status" value="1"/>
</dbReference>
<dbReference type="PROSITE" id="PS52035">
    <property type="entry name" value="PEPTIDASE_M14"/>
    <property type="match status" value="1"/>
</dbReference>
<keyword evidence="18" id="KW-1185">Reference proteome</keyword>
<dbReference type="EnsemblMetazoa" id="PPA02818.1">
    <property type="protein sequence ID" value="PPA02818.1"/>
    <property type="gene ID" value="WBGene00092372"/>
</dbReference>
<evidence type="ECO:0000256" key="11">
    <source>
        <dbReference type="PROSITE-ProRule" id="PRU01379"/>
    </source>
</evidence>
<evidence type="ECO:0000256" key="3">
    <source>
        <dbReference type="ARBA" id="ARBA00022645"/>
    </source>
</evidence>
<evidence type="ECO:0000256" key="5">
    <source>
        <dbReference type="ARBA" id="ARBA00022723"/>
    </source>
</evidence>
<feature type="region of interest" description="Disordered" evidence="13">
    <location>
        <begin position="708"/>
        <end position="735"/>
    </location>
</feature>